<evidence type="ECO:0000313" key="2">
    <source>
        <dbReference type="EMBL" id="SVA24398.1"/>
    </source>
</evidence>
<dbReference type="EMBL" id="UINC01005923">
    <property type="protein sequence ID" value="SVA24398.1"/>
    <property type="molecule type" value="Genomic_DNA"/>
</dbReference>
<protein>
    <recommendedName>
        <fullName evidence="3">Recombinase A</fullName>
    </recommendedName>
</protein>
<sequence>MLPDDLSTEGCAPAPRSRPRSLAEAARRARTGAPAGERALPVSPVLADLLPDGLRRGSTVGVVGPGGRSLAFSLIATATATGSWAAVVGDPDFGLAAAAEAGVALARLAVVDLSGPTASRQWGAVVAALVGGLDLVLVAPRRQVRATDARRLAARARERGSVLIRIGDASWPDRPDLELALTGATWEGPEDGYGRLRCRRAEVVATGRGRNARERRALLLLPDARGVPSLP</sequence>
<dbReference type="Gene3D" id="3.40.50.300">
    <property type="entry name" value="P-loop containing nucleotide triphosphate hydrolases"/>
    <property type="match status" value="1"/>
</dbReference>
<dbReference type="InterPro" id="IPR027417">
    <property type="entry name" value="P-loop_NTPase"/>
</dbReference>
<evidence type="ECO:0000256" key="1">
    <source>
        <dbReference type="SAM" id="MobiDB-lite"/>
    </source>
</evidence>
<gene>
    <name evidence="2" type="ORF">METZ01_LOCUS77252</name>
</gene>
<organism evidence="2">
    <name type="scientific">marine metagenome</name>
    <dbReference type="NCBI Taxonomy" id="408172"/>
    <lineage>
        <taxon>unclassified sequences</taxon>
        <taxon>metagenomes</taxon>
        <taxon>ecological metagenomes</taxon>
    </lineage>
</organism>
<dbReference type="AlphaFoldDB" id="A0A381UA11"/>
<feature type="region of interest" description="Disordered" evidence="1">
    <location>
        <begin position="1"/>
        <end position="37"/>
    </location>
</feature>
<evidence type="ECO:0008006" key="3">
    <source>
        <dbReference type="Google" id="ProtNLM"/>
    </source>
</evidence>
<reference evidence="2" key="1">
    <citation type="submission" date="2018-05" db="EMBL/GenBank/DDBJ databases">
        <authorList>
            <person name="Lanie J.A."/>
            <person name="Ng W.-L."/>
            <person name="Kazmierczak K.M."/>
            <person name="Andrzejewski T.M."/>
            <person name="Davidsen T.M."/>
            <person name="Wayne K.J."/>
            <person name="Tettelin H."/>
            <person name="Glass J.I."/>
            <person name="Rusch D."/>
            <person name="Podicherti R."/>
            <person name="Tsui H.-C.T."/>
            <person name="Winkler M.E."/>
        </authorList>
    </citation>
    <scope>NUCLEOTIDE SEQUENCE</scope>
</reference>
<accession>A0A381UA11</accession>
<name>A0A381UA11_9ZZZZ</name>
<proteinExistence type="predicted"/>